<name>A0A2W5N182_9BACT</name>
<dbReference type="Proteomes" id="UP000249417">
    <property type="component" value="Unassembled WGS sequence"/>
</dbReference>
<keyword evidence="1" id="KW-0732">Signal</keyword>
<dbReference type="EMBL" id="QFQB01000016">
    <property type="protein sequence ID" value="PZQ47212.1"/>
    <property type="molecule type" value="Genomic_DNA"/>
</dbReference>
<dbReference type="AlphaFoldDB" id="A0A2W5N182"/>
<sequence length="409" mass="47072">MKIANLQKSAVKGIVLLAVLTAPALIAGQAFAAGIDLKKIPALKEYTPMAEPEFEKLTKKIEEPSPYGESLLSYEIRLPKNWTDNVQQPPITEAQKKLSGNFLGIVGRYIGAPKNLVRSYVTVEAQEMTYEISAQNWFVNFILGNGFSLTAMTEKSPREIEAIYVQVDKDQTYVVRTRMMFNGSKLIMVRYYLPQENYEEEKALQAQIVSAFKLTKPVSERIEKQAVYGFLDQSYFNYPVSWTLKEKSILSIERMSALLYQESRDNRIRVLDGHIKINVISRLLNTTMAQEVETFRANLKIDKYKVGKLIENIGYDYDPSIKSGRAQVYELLPDDPVSMKTYELVVTIMQGDDYYYITNMITPSREQDFYNWAQNMEAMRIVNESMRRNNISLEVDPNDPYFDYLKEAQ</sequence>
<evidence type="ECO:0000313" key="3">
    <source>
        <dbReference type="Proteomes" id="UP000249417"/>
    </source>
</evidence>
<gene>
    <name evidence="2" type="ORF">DI551_03860</name>
</gene>
<protein>
    <submittedName>
        <fullName evidence="2">Uncharacterized protein</fullName>
    </submittedName>
</protein>
<accession>A0A2W5N182</accession>
<organism evidence="2 3">
    <name type="scientific">Micavibrio aeruginosavorus</name>
    <dbReference type="NCBI Taxonomy" id="349221"/>
    <lineage>
        <taxon>Bacteria</taxon>
        <taxon>Pseudomonadati</taxon>
        <taxon>Bdellovibrionota</taxon>
        <taxon>Bdellovibrionia</taxon>
        <taxon>Bdellovibrionales</taxon>
        <taxon>Pseudobdellovibrionaceae</taxon>
        <taxon>Micavibrio</taxon>
    </lineage>
</organism>
<proteinExistence type="predicted"/>
<feature type="chain" id="PRO_5016022433" evidence="1">
    <location>
        <begin position="33"/>
        <end position="409"/>
    </location>
</feature>
<comment type="caution">
    <text evidence="2">The sequence shown here is derived from an EMBL/GenBank/DDBJ whole genome shotgun (WGS) entry which is preliminary data.</text>
</comment>
<evidence type="ECO:0000313" key="2">
    <source>
        <dbReference type="EMBL" id="PZQ47212.1"/>
    </source>
</evidence>
<feature type="signal peptide" evidence="1">
    <location>
        <begin position="1"/>
        <end position="32"/>
    </location>
</feature>
<reference evidence="2 3" key="1">
    <citation type="submission" date="2017-08" db="EMBL/GenBank/DDBJ databases">
        <title>Infants hospitalized years apart are colonized by the same room-sourced microbial strains.</title>
        <authorList>
            <person name="Brooks B."/>
            <person name="Olm M.R."/>
            <person name="Firek B.A."/>
            <person name="Baker R."/>
            <person name="Thomas B.C."/>
            <person name="Morowitz M.J."/>
            <person name="Banfield J.F."/>
        </authorList>
    </citation>
    <scope>NUCLEOTIDE SEQUENCE [LARGE SCALE GENOMIC DNA]</scope>
    <source>
        <strain evidence="2">S2_005_002_R2_29</strain>
    </source>
</reference>
<evidence type="ECO:0000256" key="1">
    <source>
        <dbReference type="SAM" id="SignalP"/>
    </source>
</evidence>